<feature type="region of interest" description="Disordered" evidence="1">
    <location>
        <begin position="121"/>
        <end position="143"/>
    </location>
</feature>
<evidence type="ECO:0000313" key="2">
    <source>
        <dbReference type="EMBL" id="CAG7824777.1"/>
    </source>
</evidence>
<organism evidence="2 3">
    <name type="scientific">Allacma fusca</name>
    <dbReference type="NCBI Taxonomy" id="39272"/>
    <lineage>
        <taxon>Eukaryota</taxon>
        <taxon>Metazoa</taxon>
        <taxon>Ecdysozoa</taxon>
        <taxon>Arthropoda</taxon>
        <taxon>Hexapoda</taxon>
        <taxon>Collembola</taxon>
        <taxon>Symphypleona</taxon>
        <taxon>Sminthuridae</taxon>
        <taxon>Allacma</taxon>
    </lineage>
</organism>
<gene>
    <name evidence="2" type="ORF">AFUS01_LOCUS34919</name>
</gene>
<proteinExistence type="predicted"/>
<evidence type="ECO:0000256" key="1">
    <source>
        <dbReference type="SAM" id="MobiDB-lite"/>
    </source>
</evidence>
<accession>A0A8J2KWL8</accession>
<dbReference type="Proteomes" id="UP000708208">
    <property type="component" value="Unassembled WGS sequence"/>
</dbReference>
<dbReference type="AlphaFoldDB" id="A0A8J2KWL8"/>
<feature type="non-terminal residue" evidence="2">
    <location>
        <position position="1"/>
    </location>
</feature>
<keyword evidence="3" id="KW-1185">Reference proteome</keyword>
<evidence type="ECO:0000313" key="3">
    <source>
        <dbReference type="Proteomes" id="UP000708208"/>
    </source>
</evidence>
<comment type="caution">
    <text evidence="2">The sequence shown here is derived from an EMBL/GenBank/DDBJ whole genome shotgun (WGS) entry which is preliminary data.</text>
</comment>
<sequence>MIRMARTRETKNHVKITACIILHVELRGAPCSTDWISCKTEVFFILQVVSMPKVKGYSDRHTRRLVKAEVELLNVSALDPTYDVSFDEENPPALVQQRSIIVSTSISEELPVIENYVAESDGECQQLSSSDDSDLEDEPNIQE</sequence>
<reference evidence="2" key="1">
    <citation type="submission" date="2021-06" db="EMBL/GenBank/DDBJ databases">
        <authorList>
            <person name="Hodson N. C."/>
            <person name="Mongue J. A."/>
            <person name="Jaron S. K."/>
        </authorList>
    </citation>
    <scope>NUCLEOTIDE SEQUENCE</scope>
</reference>
<feature type="compositionally biased region" description="Acidic residues" evidence="1">
    <location>
        <begin position="131"/>
        <end position="143"/>
    </location>
</feature>
<name>A0A8J2KWL8_9HEXA</name>
<dbReference type="EMBL" id="CAJVCH010533989">
    <property type="protein sequence ID" value="CAG7824777.1"/>
    <property type="molecule type" value="Genomic_DNA"/>
</dbReference>
<protein>
    <submittedName>
        <fullName evidence="2">Uncharacterized protein</fullName>
    </submittedName>
</protein>